<name>A0A7J6UXU3_THATH</name>
<accession>A0A7J6UXU3</accession>
<feature type="compositionally biased region" description="Pro residues" evidence="1">
    <location>
        <begin position="196"/>
        <end position="208"/>
    </location>
</feature>
<dbReference type="Proteomes" id="UP000554482">
    <property type="component" value="Unassembled WGS sequence"/>
</dbReference>
<evidence type="ECO:0000256" key="1">
    <source>
        <dbReference type="SAM" id="MobiDB-lite"/>
    </source>
</evidence>
<proteinExistence type="predicted"/>
<evidence type="ECO:0000313" key="3">
    <source>
        <dbReference type="Proteomes" id="UP000554482"/>
    </source>
</evidence>
<evidence type="ECO:0000313" key="2">
    <source>
        <dbReference type="EMBL" id="KAF5177291.1"/>
    </source>
</evidence>
<dbReference type="AlphaFoldDB" id="A0A7J6UXU3"/>
<protein>
    <submittedName>
        <fullName evidence="2">Uncharacterized protein</fullName>
    </submittedName>
</protein>
<dbReference type="EMBL" id="JABWDY010041593">
    <property type="protein sequence ID" value="KAF5177291.1"/>
    <property type="molecule type" value="Genomic_DNA"/>
</dbReference>
<gene>
    <name evidence="2" type="ORF">FRX31_033122</name>
</gene>
<comment type="caution">
    <text evidence="2">The sequence shown here is derived from an EMBL/GenBank/DDBJ whole genome shotgun (WGS) entry which is preliminary data.</text>
</comment>
<feature type="compositionally biased region" description="Low complexity" evidence="1">
    <location>
        <begin position="209"/>
        <end position="222"/>
    </location>
</feature>
<organism evidence="2 3">
    <name type="scientific">Thalictrum thalictroides</name>
    <name type="common">Rue-anemone</name>
    <name type="synonym">Anemone thalictroides</name>
    <dbReference type="NCBI Taxonomy" id="46969"/>
    <lineage>
        <taxon>Eukaryota</taxon>
        <taxon>Viridiplantae</taxon>
        <taxon>Streptophyta</taxon>
        <taxon>Embryophyta</taxon>
        <taxon>Tracheophyta</taxon>
        <taxon>Spermatophyta</taxon>
        <taxon>Magnoliopsida</taxon>
        <taxon>Ranunculales</taxon>
        <taxon>Ranunculaceae</taxon>
        <taxon>Thalictroideae</taxon>
        <taxon>Thalictrum</taxon>
    </lineage>
</organism>
<keyword evidence="3" id="KW-1185">Reference proteome</keyword>
<reference evidence="2 3" key="1">
    <citation type="submission" date="2020-06" db="EMBL/GenBank/DDBJ databases">
        <title>Transcriptomic and genomic resources for Thalictrum thalictroides and T. hernandezii: Facilitating candidate gene discovery in an emerging model plant lineage.</title>
        <authorList>
            <person name="Arias T."/>
            <person name="Riano-Pachon D.M."/>
            <person name="Di Stilio V.S."/>
        </authorList>
    </citation>
    <scope>NUCLEOTIDE SEQUENCE [LARGE SCALE GENOMIC DNA]</scope>
    <source>
        <strain evidence="3">cv. WT478/WT964</strain>
        <tissue evidence="2">Leaves</tissue>
    </source>
</reference>
<feature type="region of interest" description="Disordered" evidence="1">
    <location>
        <begin position="196"/>
        <end position="254"/>
    </location>
</feature>
<sequence>MAITEETKEYFSDLLKGFTNNLTKEFRAQFGSHEASTDTKIKDMRTIMEKLIYDKINAAFIKEGKKPMLNLQPIQPQTSNNTNNRAQSNLSLPLPIILKLHIHKQPLELDSDDKAENIFVQTPQRSLQEQTYDKGDYKVKADLPSFNECSSYRAQYYGKAYNNNPPPSFVDFSSSLPFSNSANDVGYSTLPSLPYPQLFPTPSQPPIPSSSNTSSIYPSKQNNPPPHNNPNDQPQPSNYKLKIPSHNTHPKPRSTNPYICLSSIICYRCSKPVHSSHE</sequence>
<feature type="compositionally biased region" description="Low complexity" evidence="1">
    <location>
        <begin position="229"/>
        <end position="238"/>
    </location>
</feature>